<dbReference type="SUPFAM" id="SSF81296">
    <property type="entry name" value="E set domains"/>
    <property type="match status" value="1"/>
</dbReference>
<dbReference type="EMBL" id="JAPFFF010000007">
    <property type="protein sequence ID" value="KAK8886090.1"/>
    <property type="molecule type" value="Genomic_DNA"/>
</dbReference>
<dbReference type="InterPro" id="IPR002909">
    <property type="entry name" value="IPT_dom"/>
</dbReference>
<dbReference type="Pfam" id="PF01833">
    <property type="entry name" value="TIG"/>
    <property type="match status" value="1"/>
</dbReference>
<protein>
    <recommendedName>
        <fullName evidence="3">IPT/TIG domain-containing protein</fullName>
    </recommendedName>
</protein>
<proteinExistence type="predicted"/>
<keyword evidence="2" id="KW-0732">Signal</keyword>
<evidence type="ECO:0000256" key="2">
    <source>
        <dbReference type="SAM" id="SignalP"/>
    </source>
</evidence>
<feature type="signal peptide" evidence="2">
    <location>
        <begin position="1"/>
        <end position="17"/>
    </location>
</feature>
<gene>
    <name evidence="4" type="ORF">M9Y10_041550</name>
</gene>
<keyword evidence="1" id="KW-0812">Transmembrane</keyword>
<evidence type="ECO:0000259" key="3">
    <source>
        <dbReference type="Pfam" id="PF01833"/>
    </source>
</evidence>
<keyword evidence="1" id="KW-0472">Membrane</keyword>
<evidence type="ECO:0000313" key="4">
    <source>
        <dbReference type="EMBL" id="KAK8886090.1"/>
    </source>
</evidence>
<accession>A0ABR2K4Q8</accession>
<dbReference type="InterPro" id="IPR013783">
    <property type="entry name" value="Ig-like_fold"/>
</dbReference>
<name>A0ABR2K4Q8_9EUKA</name>
<dbReference type="Proteomes" id="UP001470230">
    <property type="component" value="Unassembled WGS sequence"/>
</dbReference>
<dbReference type="Gene3D" id="2.60.40.10">
    <property type="entry name" value="Immunoglobulins"/>
    <property type="match status" value="1"/>
</dbReference>
<dbReference type="Gene3D" id="2.10.25.10">
    <property type="entry name" value="Laminin"/>
    <property type="match status" value="1"/>
</dbReference>
<keyword evidence="1" id="KW-1133">Transmembrane helix</keyword>
<keyword evidence="5" id="KW-1185">Reference proteome</keyword>
<evidence type="ECO:0000313" key="5">
    <source>
        <dbReference type="Proteomes" id="UP001470230"/>
    </source>
</evidence>
<sequence>MIFFFFYFFLFTTSTECKGPNTILSSNNKCVCIEGFMYGDPYSKEGCYKCDQKCHKHSTCKYPGKCVCSPPYHGDGIFNCTADVPQLDLVTPNSGPAQGGTTILIYYTYSDNKYTPDTAFCKFGSEIVKSESITNTTITCITPKHAPVPTYLSISFDSISWSEEKIFFNFVDFFIDDDETFENYFENEKENNDDNDDDDDDDIKKEENESYHYNFDYKVILTLTIMFLTLFFFFSVITNGQPHNNELPIALRKKVEKGK</sequence>
<feature type="chain" id="PRO_5047364241" description="IPT/TIG domain-containing protein" evidence="2">
    <location>
        <begin position="18"/>
        <end position="259"/>
    </location>
</feature>
<dbReference type="InterPro" id="IPR014756">
    <property type="entry name" value="Ig_E-set"/>
</dbReference>
<evidence type="ECO:0000256" key="1">
    <source>
        <dbReference type="SAM" id="Phobius"/>
    </source>
</evidence>
<reference evidence="4 5" key="1">
    <citation type="submission" date="2024-04" db="EMBL/GenBank/DDBJ databases">
        <title>Tritrichomonas musculus Genome.</title>
        <authorList>
            <person name="Alves-Ferreira E."/>
            <person name="Grigg M."/>
            <person name="Lorenzi H."/>
            <person name="Galac M."/>
        </authorList>
    </citation>
    <scope>NUCLEOTIDE SEQUENCE [LARGE SCALE GENOMIC DNA]</scope>
    <source>
        <strain evidence="4 5">EAF2021</strain>
    </source>
</reference>
<feature type="domain" description="IPT/TIG" evidence="3">
    <location>
        <begin position="85"/>
        <end position="160"/>
    </location>
</feature>
<feature type="transmembrane region" description="Helical" evidence="1">
    <location>
        <begin position="219"/>
        <end position="237"/>
    </location>
</feature>
<comment type="caution">
    <text evidence="4">The sequence shown here is derived from an EMBL/GenBank/DDBJ whole genome shotgun (WGS) entry which is preliminary data.</text>
</comment>
<organism evidence="4 5">
    <name type="scientific">Tritrichomonas musculus</name>
    <dbReference type="NCBI Taxonomy" id="1915356"/>
    <lineage>
        <taxon>Eukaryota</taxon>
        <taxon>Metamonada</taxon>
        <taxon>Parabasalia</taxon>
        <taxon>Tritrichomonadida</taxon>
        <taxon>Tritrichomonadidae</taxon>
        <taxon>Tritrichomonas</taxon>
    </lineage>
</organism>